<reference evidence="6" key="1">
    <citation type="submission" date="2020-11" db="EMBL/GenBank/DDBJ databases">
        <authorList>
            <person name="Tran Van P."/>
        </authorList>
    </citation>
    <scope>NUCLEOTIDE SEQUENCE</scope>
</reference>
<organism evidence="6">
    <name type="scientific">Cyprideis torosa</name>
    <dbReference type="NCBI Taxonomy" id="163714"/>
    <lineage>
        <taxon>Eukaryota</taxon>
        <taxon>Metazoa</taxon>
        <taxon>Ecdysozoa</taxon>
        <taxon>Arthropoda</taxon>
        <taxon>Crustacea</taxon>
        <taxon>Oligostraca</taxon>
        <taxon>Ostracoda</taxon>
        <taxon>Podocopa</taxon>
        <taxon>Podocopida</taxon>
        <taxon>Cytherocopina</taxon>
        <taxon>Cytheroidea</taxon>
        <taxon>Cytherideidae</taxon>
        <taxon>Cyprideis</taxon>
    </lineage>
</organism>
<accession>A0A7R8W428</accession>
<dbReference type="InterPro" id="IPR003607">
    <property type="entry name" value="HD/PDEase_dom"/>
</dbReference>
<dbReference type="GO" id="GO:0004114">
    <property type="term" value="F:3',5'-cyclic-nucleotide phosphodiesterase activity"/>
    <property type="evidence" value="ECO:0007669"/>
    <property type="project" value="InterPro"/>
</dbReference>
<dbReference type="InterPro" id="IPR003018">
    <property type="entry name" value="GAF"/>
</dbReference>
<dbReference type="PANTHER" id="PTHR11347">
    <property type="entry name" value="CYCLIC NUCLEOTIDE PHOSPHODIESTERASE"/>
    <property type="match status" value="1"/>
</dbReference>
<dbReference type="Gene3D" id="1.10.1300.10">
    <property type="entry name" value="3'5'-cyclic nucleotide phosphodiesterase, catalytic domain"/>
    <property type="match status" value="1"/>
</dbReference>
<protein>
    <recommendedName>
        <fullName evidence="5">Phosphodiesterase</fullName>
        <ecNumber evidence="5">3.1.4.-</ecNumber>
    </recommendedName>
</protein>
<dbReference type="SUPFAM" id="SSF109604">
    <property type="entry name" value="HD-domain/PDEase-like"/>
    <property type="match status" value="1"/>
</dbReference>
<dbReference type="GO" id="GO:0046872">
    <property type="term" value="F:metal ion binding"/>
    <property type="evidence" value="ECO:0007669"/>
    <property type="project" value="UniProtKB-KW"/>
</dbReference>
<proteinExistence type="inferred from homology"/>
<dbReference type="InterPro" id="IPR023088">
    <property type="entry name" value="PDEase"/>
</dbReference>
<dbReference type="SUPFAM" id="SSF55781">
    <property type="entry name" value="GAF domain-like"/>
    <property type="match status" value="1"/>
</dbReference>
<dbReference type="AlphaFoldDB" id="A0A7R8W428"/>
<evidence type="ECO:0000313" key="6">
    <source>
        <dbReference type="EMBL" id="CAD7224476.1"/>
    </source>
</evidence>
<dbReference type="SMART" id="SM00471">
    <property type="entry name" value="HDc"/>
    <property type="match status" value="1"/>
</dbReference>
<dbReference type="PROSITE" id="PS00126">
    <property type="entry name" value="PDEASE_I_1"/>
    <property type="match status" value="1"/>
</dbReference>
<dbReference type="SMART" id="SM00065">
    <property type="entry name" value="GAF"/>
    <property type="match status" value="1"/>
</dbReference>
<dbReference type="Pfam" id="PF01590">
    <property type="entry name" value="GAF"/>
    <property type="match status" value="1"/>
</dbReference>
<dbReference type="InterPro" id="IPR002073">
    <property type="entry name" value="PDEase_catalytic_dom"/>
</dbReference>
<evidence type="ECO:0000256" key="3">
    <source>
        <dbReference type="ARBA" id="ARBA00022723"/>
    </source>
</evidence>
<sequence>MKRCSETTCSSAGLAYGTRSSMNEVLLDLARITFQEQSTIETIVSRIMIHMQSLLQAERCQVLLTHEASKASFSRVFDLEVQEDPASETYSRSVAYENRTPLNVGVTGHVASTGETVNIADASGDERCDQHSGLVMKHILSMPIKNAINQIIGVVQLINKLPPGNESGFTKNDEHFLEAFAIFCGMGLHNTQMYERAVIAVAKQEVTLEVLSYHATAPQEDVLKLMQRAKVPSGQFFRLHDFKFDDYGLYEDDTLKACLRMFMDLDLIERFNIDRQVLCRWLLSIRRNYRPVIYHNWRHAFSVAQMMFAILLSTQWWKGLGDLDCLALLIACLSHDLDHRGTNNSFQVKMSSPLAQMYTTSILEHHHFDQCVMILNSQGNQILSHLRPDEYKTVVTIIEEAILATDLANFFKNKGKFAELVESEKFNWADPEHRFLLRAMTMTACDIGAITKPWSTQKRVAELVAGEFFEQGDLEKEKLNITPIDMMNREKRDRLPELQVEFIDVICLPVYEALCKLSPALQPLLSGVQNNRMRWKTMADAVIVSAEKHKKANGTGTGIKTATTTSSS</sequence>
<keyword evidence="2" id="KW-0140">cGMP</keyword>
<dbReference type="GO" id="GO:0007165">
    <property type="term" value="P:signal transduction"/>
    <property type="evidence" value="ECO:0007669"/>
    <property type="project" value="InterPro"/>
</dbReference>
<comment type="similarity">
    <text evidence="1 5">Belongs to the cyclic nucleotide phosphodiesterase family.</text>
</comment>
<dbReference type="OrthoDB" id="74705at2759"/>
<dbReference type="CDD" id="cd00077">
    <property type="entry name" value="HDc"/>
    <property type="match status" value="1"/>
</dbReference>
<evidence type="ECO:0000256" key="5">
    <source>
        <dbReference type="RuleBase" id="RU363067"/>
    </source>
</evidence>
<name>A0A7R8W428_9CRUS</name>
<keyword evidence="4 5" id="KW-0378">Hydrolase</keyword>
<dbReference type="EC" id="3.1.4.-" evidence="5"/>
<dbReference type="InterPro" id="IPR023174">
    <property type="entry name" value="PDEase_CS"/>
</dbReference>
<evidence type="ECO:0000256" key="1">
    <source>
        <dbReference type="ARBA" id="ARBA00007648"/>
    </source>
</evidence>
<comment type="cofactor">
    <cofactor evidence="5">
        <name>a divalent metal cation</name>
        <dbReference type="ChEBI" id="CHEBI:60240"/>
    </cofactor>
    <text evidence="5">Binds 2 divalent metal cations per subunit. Site 1 may preferentially bind zinc ions, while site 2 has a preference for magnesium and/or manganese ions.</text>
</comment>
<evidence type="ECO:0000256" key="2">
    <source>
        <dbReference type="ARBA" id="ARBA00022535"/>
    </source>
</evidence>
<dbReference type="FunFam" id="3.30.450.40:FF:000032">
    <property type="entry name" value="Phosphodiesterase"/>
    <property type="match status" value="1"/>
</dbReference>
<dbReference type="InterPro" id="IPR029016">
    <property type="entry name" value="GAF-like_dom_sf"/>
</dbReference>
<dbReference type="EMBL" id="OB660377">
    <property type="protein sequence ID" value="CAD7224476.1"/>
    <property type="molecule type" value="Genomic_DNA"/>
</dbReference>
<keyword evidence="3 5" id="KW-0479">Metal-binding</keyword>
<dbReference type="Gene3D" id="3.30.450.40">
    <property type="match status" value="1"/>
</dbReference>
<dbReference type="FunFam" id="1.10.1300.10:FF:000003">
    <property type="entry name" value="Phosphodiesterase"/>
    <property type="match status" value="1"/>
</dbReference>
<dbReference type="Pfam" id="PF00233">
    <property type="entry name" value="PDEase_I"/>
    <property type="match status" value="1"/>
</dbReference>
<evidence type="ECO:0000256" key="4">
    <source>
        <dbReference type="ARBA" id="ARBA00022801"/>
    </source>
</evidence>
<dbReference type="PROSITE" id="PS51845">
    <property type="entry name" value="PDEASE_I_2"/>
    <property type="match status" value="1"/>
</dbReference>
<gene>
    <name evidence="6" type="ORF">CTOB1V02_LOCUS2433</name>
</gene>
<dbReference type="PRINTS" id="PR00387">
    <property type="entry name" value="PDIESTERASE1"/>
</dbReference>
<dbReference type="InterPro" id="IPR036971">
    <property type="entry name" value="PDEase_catalytic_dom_sf"/>
</dbReference>